<dbReference type="OrthoDB" id="2864818at2"/>
<name>A0A511X4M7_9BACI</name>
<evidence type="ECO:0000313" key="1">
    <source>
        <dbReference type="EMBL" id="GEN57893.1"/>
    </source>
</evidence>
<protein>
    <submittedName>
        <fullName evidence="1">Uncharacterized protein</fullName>
    </submittedName>
</protein>
<organism evidence="1 2">
    <name type="scientific">Halolactibacillus alkaliphilus</name>
    <dbReference type="NCBI Taxonomy" id="442899"/>
    <lineage>
        <taxon>Bacteria</taxon>
        <taxon>Bacillati</taxon>
        <taxon>Bacillota</taxon>
        <taxon>Bacilli</taxon>
        <taxon>Bacillales</taxon>
        <taxon>Bacillaceae</taxon>
        <taxon>Halolactibacillus</taxon>
    </lineage>
</organism>
<accession>A0A511X4M7</accession>
<evidence type="ECO:0000313" key="2">
    <source>
        <dbReference type="Proteomes" id="UP000321400"/>
    </source>
</evidence>
<dbReference type="RefSeq" id="WP_089803576.1">
    <property type="nucleotide sequence ID" value="NZ_BJYE01000046.1"/>
</dbReference>
<sequence>MKKVILLFFITLIVITIMYKSGPEPSLRGFYQTETIDRYLVQLSFQPEDSSFVQYIDSREVDRGTYQLKKGNEYHLNGNMQNIELALNKDNSFDIVIEKINNGEPILLMNTSLIPAYSSTEFDDVDEYKDLLSEN</sequence>
<reference evidence="1 2" key="1">
    <citation type="submission" date="2019-07" db="EMBL/GenBank/DDBJ databases">
        <title>Whole genome shotgun sequence of Halolactibacillus alkaliphilus NBRC 103919.</title>
        <authorList>
            <person name="Hosoyama A."/>
            <person name="Uohara A."/>
            <person name="Ohji S."/>
            <person name="Ichikawa N."/>
        </authorList>
    </citation>
    <scope>NUCLEOTIDE SEQUENCE [LARGE SCALE GENOMIC DNA]</scope>
    <source>
        <strain evidence="1 2">NBRC 103919</strain>
    </source>
</reference>
<dbReference type="EMBL" id="BJYE01000046">
    <property type="protein sequence ID" value="GEN57893.1"/>
    <property type="molecule type" value="Genomic_DNA"/>
</dbReference>
<proteinExistence type="predicted"/>
<comment type="caution">
    <text evidence="1">The sequence shown here is derived from an EMBL/GenBank/DDBJ whole genome shotgun (WGS) entry which is preliminary data.</text>
</comment>
<keyword evidence="2" id="KW-1185">Reference proteome</keyword>
<gene>
    <name evidence="1" type="ORF">HAL01_23570</name>
</gene>
<dbReference type="AlphaFoldDB" id="A0A511X4M7"/>
<dbReference type="Proteomes" id="UP000321400">
    <property type="component" value="Unassembled WGS sequence"/>
</dbReference>